<dbReference type="AlphaFoldDB" id="A0A8H7ETD4"/>
<comment type="caution">
    <text evidence="1">The sequence shown here is derived from an EMBL/GenBank/DDBJ whole genome shotgun (WGS) entry which is preliminary data.</text>
</comment>
<evidence type="ECO:0008006" key="3">
    <source>
        <dbReference type="Google" id="ProtNLM"/>
    </source>
</evidence>
<sequence length="251" mass="29110">MELAHKARANSGNHLDFSTAHWIDHLRSLSQSLRGNDGGRWCVEMGLFHPQWDILGIKYPDQKQPKRTPPNVHYIDYPDLLWVLSSLPSNTFDLVFVRFLALDRGDIMEQCWRVCRPQGFVELTELDLTIYGTHIGPLTENFNTQVKEVISLRSRDPALAQHLQDCILCFSPQMYTTHYTSLPLGKWAGRLGIMARDNIHRVIESFQPAIERLKKEHKTEQDLETELNIMDDEFEQNHAFVNVHYMSAQKP</sequence>
<evidence type="ECO:0000313" key="1">
    <source>
        <dbReference type="EMBL" id="KAF7729646.1"/>
    </source>
</evidence>
<dbReference type="OrthoDB" id="2013972at2759"/>
<dbReference type="Proteomes" id="UP000605846">
    <property type="component" value="Unassembled WGS sequence"/>
</dbReference>
<dbReference type="InterPro" id="IPR029063">
    <property type="entry name" value="SAM-dependent_MTases_sf"/>
</dbReference>
<gene>
    <name evidence="1" type="ORF">EC973_004019</name>
</gene>
<dbReference type="SUPFAM" id="SSF53335">
    <property type="entry name" value="S-adenosyl-L-methionine-dependent methyltransferases"/>
    <property type="match status" value="1"/>
</dbReference>
<dbReference type="EMBL" id="JABAYA010000023">
    <property type="protein sequence ID" value="KAF7729646.1"/>
    <property type="molecule type" value="Genomic_DNA"/>
</dbReference>
<proteinExistence type="predicted"/>
<reference evidence="1" key="1">
    <citation type="submission" date="2020-01" db="EMBL/GenBank/DDBJ databases">
        <title>Genome Sequencing of Three Apophysomyces-Like Fungal Strains Confirms a Novel Fungal Genus in the Mucoromycota with divergent Burkholderia-like Endosymbiotic Bacteria.</title>
        <authorList>
            <person name="Stajich J.E."/>
            <person name="Macias A.M."/>
            <person name="Carter-House D."/>
            <person name="Lovett B."/>
            <person name="Kasson L.R."/>
            <person name="Berry K."/>
            <person name="Grigoriev I."/>
            <person name="Chang Y."/>
            <person name="Spatafora J."/>
            <person name="Kasson M.T."/>
        </authorList>
    </citation>
    <scope>NUCLEOTIDE SEQUENCE</scope>
    <source>
        <strain evidence="1">NRRL A-21654</strain>
    </source>
</reference>
<accession>A0A8H7ETD4</accession>
<protein>
    <recommendedName>
        <fullName evidence="3">Methyltransferase type 11 domain-containing protein</fullName>
    </recommendedName>
</protein>
<evidence type="ECO:0000313" key="2">
    <source>
        <dbReference type="Proteomes" id="UP000605846"/>
    </source>
</evidence>
<keyword evidence="2" id="KW-1185">Reference proteome</keyword>
<organism evidence="1 2">
    <name type="scientific">Apophysomyces ossiformis</name>
    <dbReference type="NCBI Taxonomy" id="679940"/>
    <lineage>
        <taxon>Eukaryota</taxon>
        <taxon>Fungi</taxon>
        <taxon>Fungi incertae sedis</taxon>
        <taxon>Mucoromycota</taxon>
        <taxon>Mucoromycotina</taxon>
        <taxon>Mucoromycetes</taxon>
        <taxon>Mucorales</taxon>
        <taxon>Mucorineae</taxon>
        <taxon>Mucoraceae</taxon>
        <taxon>Apophysomyces</taxon>
    </lineage>
</organism>
<name>A0A8H7ETD4_9FUNG</name>